<accession>A0A165PDS7</accession>
<dbReference type="PANTHER" id="PTHR33973">
    <property type="entry name" value="OS07G0153300 PROTEIN"/>
    <property type="match status" value="1"/>
</dbReference>
<proteinExistence type="predicted"/>
<name>A0A165PDS7_9APHY</name>
<gene>
    <name evidence="1" type="ORF">DAEQUDRAFT_672126</name>
</gene>
<dbReference type="STRING" id="1314783.A0A165PDS7"/>
<keyword evidence="2" id="KW-1185">Reference proteome</keyword>
<dbReference type="AlphaFoldDB" id="A0A165PDS7"/>
<evidence type="ECO:0000313" key="2">
    <source>
        <dbReference type="Proteomes" id="UP000076727"/>
    </source>
</evidence>
<dbReference type="Pfam" id="PF07103">
    <property type="entry name" value="DUF1365"/>
    <property type="match status" value="1"/>
</dbReference>
<dbReference type="OrthoDB" id="3340520at2759"/>
<dbReference type="Proteomes" id="UP000076727">
    <property type="component" value="Unassembled WGS sequence"/>
</dbReference>
<evidence type="ECO:0000313" key="1">
    <source>
        <dbReference type="EMBL" id="KZT68081.1"/>
    </source>
</evidence>
<sequence length="578" mass="65375">MATTLFVVGAVAAYVGFASGWLRFPVQVEDRDSPTSAGYVLECKVTHRRLLPKTSSHGFAYRTLWLLVSLNALESHSLDLGRGWLFGYGGIFWRLTGLRSSAYLNDSLKSSETRSIRDKLSSLLDDKRHAGDRRSLRDAWMLTMPSFMGFEGINPLTVYYCYDTRDCLFMVVLEVHNTFGERHVYFLDEEMAEKQVLRSGGSRFRWTISKDFHVSPFNTRKGSYVITVLEPSHLSKTALGEHASNTPSPLPYVDIRLQNPSDSPTTSDLAFPTLTATLCATESRPLTVSNLLHYLSRQPFALLSSFLRILYEAWILHYIRRLDVFVRPDPKPAKQVWGDAISPEDTRASMDRGKGVGWQPASRFELYARGLVENFFQRRADELGIHIALVAGNPNEPDMVFSPRSLPSGTSGREDLRIWYLSPLFFSTIFMAPSAELALLLGHHSERIFISSSETVFYAVFNSYPPGSTSSMESVSTRRHLSIMQSIRCCSLPNELLDLAGTIPHTHPLDPSYVETWNLLRHGVYISTFFAQSAVERWLYRLMKARFVPGQEPWLRWQRALEVCKTSSNSSSSAVTTE</sequence>
<reference evidence="1 2" key="1">
    <citation type="journal article" date="2016" name="Mol. Biol. Evol.">
        <title>Comparative Genomics of Early-Diverging Mushroom-Forming Fungi Provides Insights into the Origins of Lignocellulose Decay Capabilities.</title>
        <authorList>
            <person name="Nagy L.G."/>
            <person name="Riley R."/>
            <person name="Tritt A."/>
            <person name="Adam C."/>
            <person name="Daum C."/>
            <person name="Floudas D."/>
            <person name="Sun H."/>
            <person name="Yadav J.S."/>
            <person name="Pangilinan J."/>
            <person name="Larsson K.H."/>
            <person name="Matsuura K."/>
            <person name="Barry K."/>
            <person name="Labutti K."/>
            <person name="Kuo R."/>
            <person name="Ohm R.A."/>
            <person name="Bhattacharya S.S."/>
            <person name="Shirouzu T."/>
            <person name="Yoshinaga Y."/>
            <person name="Martin F.M."/>
            <person name="Grigoriev I.V."/>
            <person name="Hibbett D.S."/>
        </authorList>
    </citation>
    <scope>NUCLEOTIDE SEQUENCE [LARGE SCALE GENOMIC DNA]</scope>
    <source>
        <strain evidence="1 2">L-15889</strain>
    </source>
</reference>
<dbReference type="EMBL" id="KV429070">
    <property type="protein sequence ID" value="KZT68081.1"/>
    <property type="molecule type" value="Genomic_DNA"/>
</dbReference>
<dbReference type="InterPro" id="IPR010775">
    <property type="entry name" value="DUF1365"/>
</dbReference>
<dbReference type="PANTHER" id="PTHR33973:SF4">
    <property type="entry name" value="OS07G0153300 PROTEIN"/>
    <property type="match status" value="1"/>
</dbReference>
<protein>
    <submittedName>
        <fullName evidence="1">DUF1365-domain-containing protein</fullName>
    </submittedName>
</protein>
<organism evidence="1 2">
    <name type="scientific">Daedalea quercina L-15889</name>
    <dbReference type="NCBI Taxonomy" id="1314783"/>
    <lineage>
        <taxon>Eukaryota</taxon>
        <taxon>Fungi</taxon>
        <taxon>Dikarya</taxon>
        <taxon>Basidiomycota</taxon>
        <taxon>Agaricomycotina</taxon>
        <taxon>Agaricomycetes</taxon>
        <taxon>Polyporales</taxon>
        <taxon>Fomitopsis</taxon>
    </lineage>
</organism>